<sequence>MTVEQIDEQIKTLKEKKKEQIKKQKQKELLEQRQKNARKRKLESRVKYIIGGHVLSVSPDYIDKLLNSDKLREQDKKSLSEYKKNL</sequence>
<name>A0A0H5PVT0_9ZZZZ</name>
<accession>A0A0H5PVT0</accession>
<reference evidence="2" key="1">
    <citation type="submission" date="2015-06" db="EMBL/GenBank/DDBJ databases">
        <authorList>
            <person name="Joergensen T."/>
        </authorList>
    </citation>
    <scope>NUCLEOTIDE SEQUENCE</scope>
    <source>
        <plasmid evidence="2">pRGRH0050</plasmid>
    </source>
</reference>
<evidence type="ECO:0000313" key="2">
    <source>
        <dbReference type="EMBL" id="CRY93703.1"/>
    </source>
</evidence>
<protein>
    <submittedName>
        <fullName evidence="2">Uncharacterized protein</fullName>
    </submittedName>
</protein>
<organism evidence="2">
    <name type="scientific">uncultured prokaryote</name>
    <dbReference type="NCBI Taxonomy" id="198431"/>
    <lineage>
        <taxon>unclassified sequences</taxon>
        <taxon>environmental samples</taxon>
    </lineage>
</organism>
<reference evidence="2" key="2">
    <citation type="submission" date="2015-07" db="EMBL/GenBank/DDBJ databases">
        <title>Plasmids, circular viruses and viroids from rat gut.</title>
        <authorList>
            <person name="Jorgensen T.J."/>
            <person name="Hansen M.A."/>
            <person name="Xu Z."/>
            <person name="Tabak M.A."/>
            <person name="Sorensen S.J."/>
            <person name="Hansen L.H."/>
        </authorList>
    </citation>
    <scope>NUCLEOTIDE SEQUENCE</scope>
    <source>
        <plasmid evidence="2">pRGRH0050</plasmid>
    </source>
</reference>
<keyword evidence="1" id="KW-0175">Coiled coil</keyword>
<geneLocation type="plasmid" evidence="2">
    <name>pRGRH0050</name>
</geneLocation>
<keyword evidence="2" id="KW-0614">Plasmid</keyword>
<dbReference type="EMBL" id="LN852741">
    <property type="protein sequence ID" value="CRY93703.1"/>
    <property type="molecule type" value="Genomic_DNA"/>
</dbReference>
<proteinExistence type="predicted"/>
<dbReference type="AlphaFoldDB" id="A0A0H5PVT0"/>
<feature type="coiled-coil region" evidence="1">
    <location>
        <begin position="3"/>
        <end position="36"/>
    </location>
</feature>
<evidence type="ECO:0000256" key="1">
    <source>
        <dbReference type="SAM" id="Coils"/>
    </source>
</evidence>